<evidence type="ECO:0000256" key="1">
    <source>
        <dbReference type="ARBA" id="ARBA00022898"/>
    </source>
</evidence>
<dbReference type="PANTHER" id="PTHR30244">
    <property type="entry name" value="TRANSAMINASE"/>
    <property type="match status" value="1"/>
</dbReference>
<dbReference type="PANTHER" id="PTHR30244:SF9">
    <property type="entry name" value="PROTEIN RV3402C"/>
    <property type="match status" value="1"/>
</dbReference>
<proteinExistence type="inferred from homology"/>
<dbReference type="GO" id="GO:0008483">
    <property type="term" value="F:transaminase activity"/>
    <property type="evidence" value="ECO:0007669"/>
    <property type="project" value="UniProtKB-KW"/>
</dbReference>
<keyword evidence="4" id="KW-0032">Aminotransferase</keyword>
<comment type="caution">
    <text evidence="4">The sequence shown here is derived from an EMBL/GenBank/DDBJ whole genome shotgun (WGS) entry which is preliminary data.</text>
</comment>
<sequence>MSTAHPTHHLKSNDSVSGRMLHVGAPNVGDRRRFNELVDEIFQRRWFTNNGCVVQELEREIAAYLDVKHCITVCNATVGLQLACHALDLSGEVVVPSFTFAATPHAAQWEGLTPVFVDISRQSHSIDPNSIRASITSETSAILGVHLWGIPCQTDAIDEIAKQYGLAVIYDAAHAFGSQNGDRMIGNFGNCEVFSFHATKFFNTFEGGAITTNDDTLAERLKLMRNFGFAGMDHVIHLGTNAKMPEICAAMGLSLLPCLEKIQSANQYKHSLYRAHLDTVDGLRVLSYDHLAKTNWQYVVLEVDSQVFGRTRDALMEDLHRQNIRVRRYFYPGCHRMEPYRSQPRNQSLDLPNTERACQRVLCLPTGSDIDEGDIDRVCQAIRGY</sequence>
<protein>
    <submittedName>
        <fullName evidence="4">DegT/DnrJ/EryC1/StrS family aminotransferase</fullName>
        <ecNumber evidence="4">2.6.1.-</ecNumber>
    </submittedName>
</protein>
<dbReference type="CDD" id="cd00616">
    <property type="entry name" value="AHBA_syn"/>
    <property type="match status" value="1"/>
</dbReference>
<reference evidence="4 5" key="1">
    <citation type="submission" date="2023-06" db="EMBL/GenBank/DDBJ databases">
        <title>Roseiconus lacunae JC819 isolated from Gulf of Mannar region, Tamil Nadu.</title>
        <authorList>
            <person name="Pk S."/>
            <person name="Ch S."/>
            <person name="Ch V.R."/>
        </authorList>
    </citation>
    <scope>NUCLEOTIDE SEQUENCE [LARGE SCALE GENOMIC DNA]</scope>
    <source>
        <strain evidence="4 5">JC819</strain>
    </source>
</reference>
<dbReference type="InterPro" id="IPR015421">
    <property type="entry name" value="PyrdxlP-dep_Trfase_major"/>
</dbReference>
<evidence type="ECO:0000256" key="2">
    <source>
        <dbReference type="ARBA" id="ARBA00037999"/>
    </source>
</evidence>
<keyword evidence="5" id="KW-1185">Reference proteome</keyword>
<dbReference type="EC" id="2.6.1.-" evidence="4"/>
<dbReference type="Proteomes" id="UP001239462">
    <property type="component" value="Unassembled WGS sequence"/>
</dbReference>
<keyword evidence="4" id="KW-0808">Transferase</keyword>
<keyword evidence="1 3" id="KW-0663">Pyridoxal phosphate</keyword>
<evidence type="ECO:0000313" key="5">
    <source>
        <dbReference type="Proteomes" id="UP001239462"/>
    </source>
</evidence>
<dbReference type="RefSeq" id="WP_289162790.1">
    <property type="nucleotide sequence ID" value="NZ_JASZZN010000004.1"/>
</dbReference>
<gene>
    <name evidence="4" type="ORF">QTN89_07720</name>
</gene>
<name>A0ABT7PFP4_9BACT</name>
<organism evidence="4 5">
    <name type="scientific">Roseiconus lacunae</name>
    <dbReference type="NCBI Taxonomy" id="2605694"/>
    <lineage>
        <taxon>Bacteria</taxon>
        <taxon>Pseudomonadati</taxon>
        <taxon>Planctomycetota</taxon>
        <taxon>Planctomycetia</taxon>
        <taxon>Pirellulales</taxon>
        <taxon>Pirellulaceae</taxon>
        <taxon>Roseiconus</taxon>
    </lineage>
</organism>
<dbReference type="Pfam" id="PF01041">
    <property type="entry name" value="DegT_DnrJ_EryC1"/>
    <property type="match status" value="1"/>
</dbReference>
<dbReference type="SUPFAM" id="SSF53383">
    <property type="entry name" value="PLP-dependent transferases"/>
    <property type="match status" value="1"/>
</dbReference>
<dbReference type="EMBL" id="JASZZN010000004">
    <property type="protein sequence ID" value="MDM4015310.1"/>
    <property type="molecule type" value="Genomic_DNA"/>
</dbReference>
<dbReference type="InterPro" id="IPR000653">
    <property type="entry name" value="DegT/StrS_aminotransferase"/>
</dbReference>
<comment type="similarity">
    <text evidence="2 3">Belongs to the DegT/DnrJ/EryC1 family.</text>
</comment>
<evidence type="ECO:0000256" key="3">
    <source>
        <dbReference type="RuleBase" id="RU004508"/>
    </source>
</evidence>
<dbReference type="Gene3D" id="3.40.640.10">
    <property type="entry name" value="Type I PLP-dependent aspartate aminotransferase-like (Major domain)"/>
    <property type="match status" value="1"/>
</dbReference>
<dbReference type="PIRSF" id="PIRSF000390">
    <property type="entry name" value="PLP_StrS"/>
    <property type="match status" value="1"/>
</dbReference>
<dbReference type="InterPro" id="IPR015424">
    <property type="entry name" value="PyrdxlP-dep_Trfase"/>
</dbReference>
<accession>A0ABT7PFP4</accession>
<evidence type="ECO:0000313" key="4">
    <source>
        <dbReference type="EMBL" id="MDM4015310.1"/>
    </source>
</evidence>